<organism evidence="1 2">
    <name type="scientific">Spizellomyces punctatus (strain DAOM BR117)</name>
    <dbReference type="NCBI Taxonomy" id="645134"/>
    <lineage>
        <taxon>Eukaryota</taxon>
        <taxon>Fungi</taxon>
        <taxon>Fungi incertae sedis</taxon>
        <taxon>Chytridiomycota</taxon>
        <taxon>Chytridiomycota incertae sedis</taxon>
        <taxon>Chytridiomycetes</taxon>
        <taxon>Spizellomycetales</taxon>
        <taxon>Spizellomycetaceae</taxon>
        <taxon>Spizellomyces</taxon>
    </lineage>
</organism>
<keyword evidence="2" id="KW-1185">Reference proteome</keyword>
<protein>
    <submittedName>
        <fullName evidence="1">Uncharacterized protein</fullName>
    </submittedName>
</protein>
<evidence type="ECO:0000313" key="2">
    <source>
        <dbReference type="Proteomes" id="UP000053201"/>
    </source>
</evidence>
<dbReference type="EMBL" id="KQ257461">
    <property type="protein sequence ID" value="KNC98003.1"/>
    <property type="molecule type" value="Genomic_DNA"/>
</dbReference>
<dbReference type="RefSeq" id="XP_016606043.1">
    <property type="nucleotide sequence ID" value="XM_016757529.1"/>
</dbReference>
<proteinExistence type="predicted"/>
<gene>
    <name evidence="1" type="ORF">SPPG_09369</name>
</gene>
<evidence type="ECO:0000313" key="1">
    <source>
        <dbReference type="EMBL" id="KNC98003.1"/>
    </source>
</evidence>
<dbReference type="GeneID" id="27692494"/>
<sequence>MFRFWSSTRLAREGCVNTDEDDWEWVASADVSQEAARTLARSHHGPDAIQSWINTIRKNHHSKIPSRKHAIALRSFHEFWNSKTDKWKKKGKKKNRAANGVDERALAEEIDTLSIDQIKSPLPAHYTQHTDTRNTQYTINPDAIQSLVNAIRKAQLFDSFLPSSPDSQTIPENTHIDSNRTNMASRFDHPIPHPHAQNTHTWPVASKTWIRNKLAEEETFFHPSLPPRLPPLALSSNVPLLASVDLDEPFKVTDELLTYLRAKHLAAQRHFHRYNTIPAQVYEALASMQPIGLKTMICVSRIQHLAAQRHFHRYNTVPAQVYEALASMQPIGFKTMICVSRIQFDLPASRFIFLPISVYGRVGLSPGIRETVSILFWFISFKFLFGFFKRDVDCGKATGVVIHRKLTEPGCYAMPCGTAAPNRRDNTLSSDYPLDDIRCIQSFRQEILCR</sequence>
<name>A0A0L0HBA0_SPIPD</name>
<dbReference type="Proteomes" id="UP000053201">
    <property type="component" value="Unassembled WGS sequence"/>
</dbReference>
<dbReference type="AlphaFoldDB" id="A0A0L0HBA0"/>
<dbReference type="InParanoid" id="A0A0L0HBA0"/>
<reference evidence="1 2" key="1">
    <citation type="submission" date="2009-08" db="EMBL/GenBank/DDBJ databases">
        <title>The Genome Sequence of Spizellomyces punctatus strain DAOM BR117.</title>
        <authorList>
            <consortium name="The Broad Institute Genome Sequencing Platform"/>
            <person name="Russ C."/>
            <person name="Cuomo C."/>
            <person name="Shea T."/>
            <person name="Young S.K."/>
            <person name="Zeng Q."/>
            <person name="Koehrsen M."/>
            <person name="Haas B."/>
            <person name="Borodovsky M."/>
            <person name="Guigo R."/>
            <person name="Alvarado L."/>
            <person name="Berlin A."/>
            <person name="Bochicchio J."/>
            <person name="Borenstein D."/>
            <person name="Chapman S."/>
            <person name="Chen Z."/>
            <person name="Engels R."/>
            <person name="Freedman E."/>
            <person name="Gellesch M."/>
            <person name="Goldberg J."/>
            <person name="Griggs A."/>
            <person name="Gujja S."/>
            <person name="Heiman D."/>
            <person name="Hepburn T."/>
            <person name="Howarth C."/>
            <person name="Jen D."/>
            <person name="Larson L."/>
            <person name="Lewis B."/>
            <person name="Mehta T."/>
            <person name="Park D."/>
            <person name="Pearson M."/>
            <person name="Roberts A."/>
            <person name="Saif S."/>
            <person name="Shenoy N."/>
            <person name="Sisk P."/>
            <person name="Stolte C."/>
            <person name="Sykes S."/>
            <person name="Thomson T."/>
            <person name="Walk T."/>
            <person name="White J."/>
            <person name="Yandava C."/>
            <person name="Burger G."/>
            <person name="Gray M.W."/>
            <person name="Holland P.W.H."/>
            <person name="King N."/>
            <person name="Lang F.B.F."/>
            <person name="Roger A.J."/>
            <person name="Ruiz-Trillo I."/>
            <person name="Lander E."/>
            <person name="Nusbaum C."/>
        </authorList>
    </citation>
    <scope>NUCLEOTIDE SEQUENCE [LARGE SCALE GENOMIC DNA]</scope>
    <source>
        <strain evidence="1 2">DAOM BR117</strain>
    </source>
</reference>
<accession>A0A0L0HBA0</accession>
<dbReference type="VEuPathDB" id="FungiDB:SPPG_09369"/>